<protein>
    <recommendedName>
        <fullName evidence="1">Anhydro-N-acetylmuramic acid kinase</fullName>
        <ecNumber evidence="1">2.7.1.170</ecNumber>
    </recommendedName>
    <alternativeName>
        <fullName evidence="1">AnhMurNAc kinase</fullName>
    </alternativeName>
</protein>
<dbReference type="EMBL" id="DSGB01000004">
    <property type="protein sequence ID" value="HER95721.1"/>
    <property type="molecule type" value="Genomic_DNA"/>
</dbReference>
<comment type="similarity">
    <text evidence="1">Belongs to the anhydro-N-acetylmuramic acid kinase family.</text>
</comment>
<dbReference type="NCBIfam" id="NF007148">
    <property type="entry name" value="PRK09585.3-2"/>
    <property type="match status" value="1"/>
</dbReference>
<keyword evidence="1 2" id="KW-0808">Transferase</keyword>
<comment type="pathway">
    <text evidence="1">Amino-sugar metabolism; 1,6-anhydro-N-acetylmuramate degradation.</text>
</comment>
<sequence>MHTPSSLPLCWQRLWQRDARHVVGLMSGTSLDGIDAALVYVAGSGRGLSLELKAFAHRPFPEALRALLLRNSQPGHSSVRDLALLNVRLAQLYAEAVQDVLHKVGLPLEALDLVGSHGQTVHHVPEPVACAGAEVTATFQLGDPSILANLLGVPVVGDFRLADMALGGQGAPLVPYFDYVYFAHPTETRGLLNIGGIANLTVLPANALPDDVYAFDTGPGNMLIDALAKRLWGIPYDPEGQHAAQGRVNESLLASLLCDPYFLKPPPKSTGREYFGEAFLEAYLEQARTEGITDPHDQMATLTALTAAAVYQAYARYVRKQHPLDVLIVSGGGVHNHTLMALLERYFAPIPVRTTADYGLDPDAKEACCFAVLAHELLNGVPTNLPRVTGARKATLLGKLCLPA</sequence>
<dbReference type="InterPro" id="IPR043129">
    <property type="entry name" value="ATPase_NBD"/>
</dbReference>
<dbReference type="HAMAP" id="MF_01270">
    <property type="entry name" value="AnhMurNAc_kinase"/>
    <property type="match status" value="1"/>
</dbReference>
<evidence type="ECO:0000256" key="1">
    <source>
        <dbReference type="HAMAP-Rule" id="MF_01270"/>
    </source>
</evidence>
<dbReference type="GO" id="GO:0009254">
    <property type="term" value="P:peptidoglycan turnover"/>
    <property type="evidence" value="ECO:0007669"/>
    <property type="project" value="UniProtKB-UniRule"/>
</dbReference>
<dbReference type="Pfam" id="PF03702">
    <property type="entry name" value="AnmK"/>
    <property type="match status" value="1"/>
</dbReference>
<comment type="pathway">
    <text evidence="1">Cell wall biogenesis; peptidoglycan recycling.</text>
</comment>
<dbReference type="Gene3D" id="3.30.420.40">
    <property type="match status" value="2"/>
</dbReference>
<proteinExistence type="inferred from homology"/>
<dbReference type="EC" id="2.7.1.170" evidence="1"/>
<dbReference type="PANTHER" id="PTHR30605">
    <property type="entry name" value="ANHYDRO-N-ACETYLMURAMIC ACID KINASE"/>
    <property type="match status" value="1"/>
</dbReference>
<dbReference type="GO" id="GO:0006040">
    <property type="term" value="P:amino sugar metabolic process"/>
    <property type="evidence" value="ECO:0007669"/>
    <property type="project" value="InterPro"/>
</dbReference>
<keyword evidence="1" id="KW-0119">Carbohydrate metabolism</keyword>
<keyword evidence="1" id="KW-0067">ATP-binding</keyword>
<comment type="function">
    <text evidence="1">Catalyzes the specific phosphorylation of 1,6-anhydro-N-acetylmuramic acid (anhMurNAc) with the simultaneous cleavage of the 1,6-anhydro ring, generating MurNAc-6-P. Is required for the utilization of anhMurNAc either imported from the medium or derived from its own cell wall murein, and thus plays a role in cell wall recycling.</text>
</comment>
<name>A0A7V2F5V0_RHOMR</name>
<organism evidence="2">
    <name type="scientific">Rhodothermus marinus</name>
    <name type="common">Rhodothermus obamensis</name>
    <dbReference type="NCBI Taxonomy" id="29549"/>
    <lineage>
        <taxon>Bacteria</taxon>
        <taxon>Pseudomonadati</taxon>
        <taxon>Rhodothermota</taxon>
        <taxon>Rhodothermia</taxon>
        <taxon>Rhodothermales</taxon>
        <taxon>Rhodothermaceae</taxon>
        <taxon>Rhodothermus</taxon>
    </lineage>
</organism>
<dbReference type="PANTHER" id="PTHR30605:SF0">
    <property type="entry name" value="ANHYDRO-N-ACETYLMURAMIC ACID KINASE"/>
    <property type="match status" value="1"/>
</dbReference>
<dbReference type="GO" id="GO:0005524">
    <property type="term" value="F:ATP binding"/>
    <property type="evidence" value="ECO:0007669"/>
    <property type="project" value="UniProtKB-UniRule"/>
</dbReference>
<dbReference type="SUPFAM" id="SSF53067">
    <property type="entry name" value="Actin-like ATPase domain"/>
    <property type="match status" value="1"/>
</dbReference>
<feature type="binding site" evidence="1">
    <location>
        <begin position="28"/>
        <end position="35"/>
    </location>
    <ligand>
        <name>ATP</name>
        <dbReference type="ChEBI" id="CHEBI:30616"/>
    </ligand>
</feature>
<dbReference type="GO" id="GO:0097175">
    <property type="term" value="P:1,6-anhydro-N-acetyl-beta-muramic acid catabolic process"/>
    <property type="evidence" value="ECO:0007669"/>
    <property type="project" value="UniProtKB-UniRule"/>
</dbReference>
<dbReference type="GO" id="GO:0016773">
    <property type="term" value="F:phosphotransferase activity, alcohol group as acceptor"/>
    <property type="evidence" value="ECO:0007669"/>
    <property type="project" value="UniProtKB-UniRule"/>
</dbReference>
<comment type="catalytic activity">
    <reaction evidence="1">
        <text>1,6-anhydro-N-acetyl-beta-muramate + ATP + H2O = N-acetyl-D-muramate 6-phosphate + ADP + H(+)</text>
        <dbReference type="Rhea" id="RHEA:24952"/>
        <dbReference type="ChEBI" id="CHEBI:15377"/>
        <dbReference type="ChEBI" id="CHEBI:15378"/>
        <dbReference type="ChEBI" id="CHEBI:30616"/>
        <dbReference type="ChEBI" id="CHEBI:58690"/>
        <dbReference type="ChEBI" id="CHEBI:58722"/>
        <dbReference type="ChEBI" id="CHEBI:456216"/>
        <dbReference type="EC" id="2.7.1.170"/>
    </reaction>
</comment>
<dbReference type="AlphaFoldDB" id="A0A7V2F5V0"/>
<gene>
    <name evidence="1" type="primary">anmK</name>
    <name evidence="2" type="ORF">ENO59_04290</name>
</gene>
<dbReference type="NCBIfam" id="NF007139">
    <property type="entry name" value="PRK09585.1-3"/>
    <property type="match status" value="1"/>
</dbReference>
<evidence type="ECO:0000313" key="2">
    <source>
        <dbReference type="EMBL" id="HER95721.1"/>
    </source>
</evidence>
<dbReference type="CDD" id="cd24050">
    <property type="entry name" value="ASKHA_NBD_ANMK"/>
    <property type="match status" value="1"/>
</dbReference>
<comment type="caution">
    <text evidence="2">The sequence shown here is derived from an EMBL/GenBank/DDBJ whole genome shotgun (WGS) entry which is preliminary data.</text>
</comment>
<dbReference type="GO" id="GO:0016301">
    <property type="term" value="F:kinase activity"/>
    <property type="evidence" value="ECO:0007669"/>
    <property type="project" value="UniProtKB-KW"/>
</dbReference>
<dbReference type="UniPathway" id="UPA00544"/>
<keyword evidence="1" id="KW-0547">Nucleotide-binding</keyword>
<dbReference type="InterPro" id="IPR005338">
    <property type="entry name" value="Anhydro_N_Ac-Mur_kinase"/>
</dbReference>
<accession>A0A7V2F5V0</accession>
<reference evidence="2" key="1">
    <citation type="journal article" date="2020" name="mSystems">
        <title>Genome- and Community-Level Interaction Insights into Carbon Utilization and Element Cycling Functions of Hydrothermarchaeota in Hydrothermal Sediment.</title>
        <authorList>
            <person name="Zhou Z."/>
            <person name="Liu Y."/>
            <person name="Xu W."/>
            <person name="Pan J."/>
            <person name="Luo Z.H."/>
            <person name="Li M."/>
        </authorList>
    </citation>
    <scope>NUCLEOTIDE SEQUENCE [LARGE SCALE GENOMIC DNA]</scope>
    <source>
        <strain evidence="2">SpSt-143</strain>
    </source>
</reference>
<keyword evidence="1 2" id="KW-0418">Kinase</keyword>
<dbReference type="UniPathway" id="UPA00343"/>